<protein>
    <submittedName>
        <fullName evidence="2">Uncharacterized protein</fullName>
    </submittedName>
</protein>
<keyword evidence="1" id="KW-1133">Transmembrane helix</keyword>
<feature type="transmembrane region" description="Helical" evidence="1">
    <location>
        <begin position="9"/>
        <end position="29"/>
    </location>
</feature>
<reference evidence="2" key="1">
    <citation type="submission" date="2023-03" db="UniProtKB">
        <authorList>
            <consortium name="Ensembl"/>
        </authorList>
    </citation>
    <scope>IDENTIFICATION</scope>
</reference>
<dbReference type="AlphaFoldDB" id="A0A8C4MU10"/>
<keyword evidence="1" id="KW-0812">Transmembrane</keyword>
<organism evidence="2">
    <name type="scientific">Equus asinus asinus</name>
    <dbReference type="NCBI Taxonomy" id="83772"/>
    <lineage>
        <taxon>Eukaryota</taxon>
        <taxon>Metazoa</taxon>
        <taxon>Chordata</taxon>
        <taxon>Craniata</taxon>
        <taxon>Vertebrata</taxon>
        <taxon>Euteleostomi</taxon>
        <taxon>Mammalia</taxon>
        <taxon>Eutheria</taxon>
        <taxon>Laurasiatheria</taxon>
        <taxon>Perissodactyla</taxon>
        <taxon>Equidae</taxon>
        <taxon>Equus</taxon>
    </lineage>
</organism>
<name>A0A8C4MU10_EQUAS</name>
<sequence length="86" mass="9463">FDGALFSTCFLFSFCAALYVCIFNVQTWGGRGSTAVGYLGLTLSNSSLCTCLCFVKCKSDNKHGSLLKFKKKKRYKLVPALCPLCE</sequence>
<proteinExistence type="predicted"/>
<evidence type="ECO:0000313" key="2">
    <source>
        <dbReference type="Ensembl" id="ENSEASP00005028029.1"/>
    </source>
</evidence>
<dbReference type="Ensembl" id="ENSEAST00005030440.1">
    <property type="protein sequence ID" value="ENSEASP00005028029.1"/>
    <property type="gene ID" value="ENSEASG00005019048.1"/>
</dbReference>
<keyword evidence="1" id="KW-0472">Membrane</keyword>
<accession>A0A8C4MU10</accession>
<evidence type="ECO:0000256" key="1">
    <source>
        <dbReference type="SAM" id="Phobius"/>
    </source>
</evidence>